<feature type="transmembrane region" description="Helical" evidence="6">
    <location>
        <begin position="141"/>
        <end position="160"/>
    </location>
</feature>
<feature type="transmembrane region" description="Helical" evidence="6">
    <location>
        <begin position="198"/>
        <end position="221"/>
    </location>
</feature>
<comment type="caution">
    <text evidence="7">The sequence shown here is derived from an EMBL/GenBank/DDBJ whole genome shotgun (WGS) entry which is preliminary data.</text>
</comment>
<evidence type="ECO:0000256" key="4">
    <source>
        <dbReference type="ARBA" id="ARBA00022989"/>
    </source>
</evidence>
<feature type="transmembrane region" description="Helical" evidence="6">
    <location>
        <begin position="20"/>
        <end position="41"/>
    </location>
</feature>
<keyword evidence="4 6" id="KW-1133">Transmembrane helix</keyword>
<dbReference type="RefSeq" id="WP_290359173.1">
    <property type="nucleotide sequence ID" value="NZ_JAUHHC010000003.1"/>
</dbReference>
<feature type="transmembrane region" description="Helical" evidence="6">
    <location>
        <begin position="99"/>
        <end position="121"/>
    </location>
</feature>
<feature type="transmembrane region" description="Helical" evidence="6">
    <location>
        <begin position="326"/>
        <end position="347"/>
    </location>
</feature>
<feature type="transmembrane region" description="Helical" evidence="6">
    <location>
        <begin position="53"/>
        <end position="78"/>
    </location>
</feature>
<keyword evidence="3 6" id="KW-0812">Transmembrane</keyword>
<evidence type="ECO:0000256" key="1">
    <source>
        <dbReference type="ARBA" id="ARBA00004651"/>
    </source>
</evidence>
<accession>A0ABT8DWY7</accession>
<protein>
    <recommendedName>
        <fullName evidence="9">O-antigen/teichoic acid export membrane protein</fullName>
    </recommendedName>
</protein>
<evidence type="ECO:0000256" key="3">
    <source>
        <dbReference type="ARBA" id="ARBA00022692"/>
    </source>
</evidence>
<reference evidence="7 8" key="1">
    <citation type="submission" date="2023-06" db="EMBL/GenBank/DDBJ databases">
        <title>Pelomonas sp. PFR6 16S ribosomal RNA gene Genome sequencing and assembly.</title>
        <authorList>
            <person name="Woo H."/>
        </authorList>
    </citation>
    <scope>NUCLEOTIDE SEQUENCE [LARGE SCALE GENOMIC DNA]</scope>
    <source>
        <strain evidence="7 8">PFR6</strain>
    </source>
</reference>
<gene>
    <name evidence="7" type="ORF">QWJ38_11230</name>
</gene>
<evidence type="ECO:0008006" key="9">
    <source>
        <dbReference type="Google" id="ProtNLM"/>
    </source>
</evidence>
<keyword evidence="5 6" id="KW-0472">Membrane</keyword>
<dbReference type="Proteomes" id="UP001228044">
    <property type="component" value="Unassembled WGS sequence"/>
</dbReference>
<name>A0ABT8DWY7_9BURK</name>
<evidence type="ECO:0000256" key="2">
    <source>
        <dbReference type="ARBA" id="ARBA00022475"/>
    </source>
</evidence>
<dbReference type="InterPro" id="IPR050833">
    <property type="entry name" value="Poly_Biosynth_Transport"/>
</dbReference>
<feature type="transmembrane region" description="Helical" evidence="6">
    <location>
        <begin position="242"/>
        <end position="262"/>
    </location>
</feature>
<dbReference type="PANTHER" id="PTHR30250:SF11">
    <property type="entry name" value="O-ANTIGEN TRANSPORTER-RELATED"/>
    <property type="match status" value="1"/>
</dbReference>
<feature type="transmembrane region" description="Helical" evidence="6">
    <location>
        <begin position="416"/>
        <end position="438"/>
    </location>
</feature>
<feature type="transmembrane region" description="Helical" evidence="6">
    <location>
        <begin position="282"/>
        <end position="305"/>
    </location>
</feature>
<feature type="transmembrane region" description="Helical" evidence="6">
    <location>
        <begin position="172"/>
        <end position="192"/>
    </location>
</feature>
<dbReference type="PANTHER" id="PTHR30250">
    <property type="entry name" value="PST FAMILY PREDICTED COLANIC ACID TRANSPORTER"/>
    <property type="match status" value="1"/>
</dbReference>
<evidence type="ECO:0000313" key="8">
    <source>
        <dbReference type="Proteomes" id="UP001228044"/>
    </source>
</evidence>
<sequence length="443" mass="48651">MMDYLRRRFDRLNPRTQRLLRTAVVNYFARFASALTVLITIPMARQTMSGERFGIWMMLGALLTFFSFADFGVGNGALNRVTAALRKGDKLELGRAMSAAYCCTAVSGALLIALWFVWAFAAKDPLAFAGKVPEVLRRETLVAFSAFVVLVAVNIPLQLVQKFQLAYQEGYRIGFAQLAYSLCTVISLPLALYFKTSLVVLLLCTLGMQVFVQLVNMATWFSARGLFDILRHAGLHAPTVLHLLRTGSAFFMLQLCAVLAYNSDAFFITQQLGQAVYGDFAAVQRIFLFVSGTLGAALLGLWPAFGEAIGRGEIAWVRRTYTRAMLMAIAVMGSICLFITFAMPLIARYWLHMDVPPATVLPLVLGTWAVIDMLEKITTSLLNGAGLLRPQLLAAMAMAAAALAGKWLLVSLVGPWGSVLATILAYTLIVVPVQIILLRRLLV</sequence>
<feature type="transmembrane region" description="Helical" evidence="6">
    <location>
        <begin position="392"/>
        <end position="410"/>
    </location>
</feature>
<evidence type="ECO:0000313" key="7">
    <source>
        <dbReference type="EMBL" id="MDN3920851.1"/>
    </source>
</evidence>
<organism evidence="7 8">
    <name type="scientific">Roseateles violae</name>
    <dbReference type="NCBI Taxonomy" id="3058042"/>
    <lineage>
        <taxon>Bacteria</taxon>
        <taxon>Pseudomonadati</taxon>
        <taxon>Pseudomonadota</taxon>
        <taxon>Betaproteobacteria</taxon>
        <taxon>Burkholderiales</taxon>
        <taxon>Sphaerotilaceae</taxon>
        <taxon>Roseateles</taxon>
    </lineage>
</organism>
<evidence type="ECO:0000256" key="5">
    <source>
        <dbReference type="ARBA" id="ARBA00023136"/>
    </source>
</evidence>
<proteinExistence type="predicted"/>
<comment type="subcellular location">
    <subcellularLocation>
        <location evidence="1">Cell membrane</location>
        <topology evidence="1">Multi-pass membrane protein</topology>
    </subcellularLocation>
</comment>
<keyword evidence="2" id="KW-1003">Cell membrane</keyword>
<dbReference type="EMBL" id="JAUHHC010000003">
    <property type="protein sequence ID" value="MDN3920851.1"/>
    <property type="molecule type" value="Genomic_DNA"/>
</dbReference>
<keyword evidence="8" id="KW-1185">Reference proteome</keyword>
<evidence type="ECO:0000256" key="6">
    <source>
        <dbReference type="SAM" id="Phobius"/>
    </source>
</evidence>